<dbReference type="Proteomes" id="UP001549921">
    <property type="component" value="Unassembled WGS sequence"/>
</dbReference>
<feature type="coiled-coil region" evidence="1">
    <location>
        <begin position="204"/>
        <end position="231"/>
    </location>
</feature>
<feature type="region of interest" description="Disordered" evidence="2">
    <location>
        <begin position="163"/>
        <end position="198"/>
    </location>
</feature>
<evidence type="ECO:0000313" key="3">
    <source>
        <dbReference type="EMBL" id="KAL0830237.1"/>
    </source>
</evidence>
<protein>
    <recommendedName>
        <fullName evidence="5">Gag-like protein</fullName>
    </recommendedName>
</protein>
<sequence length="514" mass="57687">MITARTPAKKATDKTPPRETDGEKAGPSRTTPPDQTSKVRRSIEGWENTLADPKPCTSTSHAHMTYSPKKTASAPGAPQKQRAKPAPLPEPKTNRRASVETAAVSPGPKLEAVRTADRVTQARIWLQRAKTQIGESRNLRADLKSGITLAVDKLYQLVKEATADTNSTSAAPGKERKTEMSKDIESGRERERRKSDSIVPRIDEKELIELVKEQSRKIDQTNEELTKLKESICSYQNTIEKQTTYASIAATSTRNPTTVERKSALHSIVIESKDEAATGDDVMKQVREAVNAKDGWVTVERVRKVKDKKVILGCRTLEERERVKERLKGASDRLNVEDMKNHDPMVILRDVMTHHTDNDIKTALRNQNGVVFRGLDGKDDRLEVKFRRKARNPLMTHVVLRVSPTIYNRMLEKGSVHIDMQRVRVADQSPLVQCSMCLAYGHGRRFCKVEVPKCTHCGGPHTRNQCADFLAAEPPKCCNCVAAKVDNDEHNVYSSDCPVRRRWEALARAKVQYC</sequence>
<keyword evidence="1" id="KW-0175">Coiled coil</keyword>
<dbReference type="AlphaFoldDB" id="A0ABD0SZC7"/>
<comment type="caution">
    <text evidence="3">The sequence shown here is derived from an EMBL/GenBank/DDBJ whole genome shotgun (WGS) entry which is preliminary data.</text>
</comment>
<evidence type="ECO:0000256" key="2">
    <source>
        <dbReference type="SAM" id="MobiDB-lite"/>
    </source>
</evidence>
<proteinExistence type="predicted"/>
<evidence type="ECO:0000256" key="1">
    <source>
        <dbReference type="SAM" id="Coils"/>
    </source>
</evidence>
<evidence type="ECO:0008006" key="5">
    <source>
        <dbReference type="Google" id="ProtNLM"/>
    </source>
</evidence>
<gene>
    <name evidence="3" type="ORF">ABMA28_002448</name>
</gene>
<accession>A0ABD0SZC7</accession>
<feature type="compositionally biased region" description="Basic and acidic residues" evidence="2">
    <location>
        <begin position="10"/>
        <end position="26"/>
    </location>
</feature>
<organism evidence="3 4">
    <name type="scientific">Loxostege sticticalis</name>
    <name type="common">Beet webworm moth</name>
    <dbReference type="NCBI Taxonomy" id="481309"/>
    <lineage>
        <taxon>Eukaryota</taxon>
        <taxon>Metazoa</taxon>
        <taxon>Ecdysozoa</taxon>
        <taxon>Arthropoda</taxon>
        <taxon>Hexapoda</taxon>
        <taxon>Insecta</taxon>
        <taxon>Pterygota</taxon>
        <taxon>Neoptera</taxon>
        <taxon>Endopterygota</taxon>
        <taxon>Lepidoptera</taxon>
        <taxon>Glossata</taxon>
        <taxon>Ditrysia</taxon>
        <taxon>Pyraloidea</taxon>
        <taxon>Crambidae</taxon>
        <taxon>Pyraustinae</taxon>
        <taxon>Loxostege</taxon>
    </lineage>
</organism>
<feature type="compositionally biased region" description="Basic and acidic residues" evidence="2">
    <location>
        <begin position="173"/>
        <end position="198"/>
    </location>
</feature>
<feature type="region of interest" description="Disordered" evidence="2">
    <location>
        <begin position="1"/>
        <end position="106"/>
    </location>
</feature>
<reference evidence="3 4" key="1">
    <citation type="submission" date="2024-06" db="EMBL/GenBank/DDBJ databases">
        <title>A chromosome-level genome assembly of beet webworm, Loxostege sticticalis.</title>
        <authorList>
            <person name="Zhang Y."/>
        </authorList>
    </citation>
    <scope>NUCLEOTIDE SEQUENCE [LARGE SCALE GENOMIC DNA]</scope>
    <source>
        <strain evidence="3">AQ028</strain>
        <tissue evidence="3">Male pupae</tissue>
    </source>
</reference>
<name>A0ABD0SZC7_LOXSC</name>
<dbReference type="EMBL" id="JBEDNZ010000013">
    <property type="protein sequence ID" value="KAL0830237.1"/>
    <property type="molecule type" value="Genomic_DNA"/>
</dbReference>
<evidence type="ECO:0000313" key="4">
    <source>
        <dbReference type="Proteomes" id="UP001549921"/>
    </source>
</evidence>